<evidence type="ECO:0000256" key="4">
    <source>
        <dbReference type="PROSITE-ProRule" id="PRU00433"/>
    </source>
</evidence>
<dbReference type="PROSITE" id="PS51007">
    <property type="entry name" value="CYTC"/>
    <property type="match status" value="1"/>
</dbReference>
<comment type="caution">
    <text evidence="7">The sequence shown here is derived from an EMBL/GenBank/DDBJ whole genome shotgun (WGS) entry which is preliminary data.</text>
</comment>
<feature type="signal peptide" evidence="5">
    <location>
        <begin position="1"/>
        <end position="24"/>
    </location>
</feature>
<protein>
    <submittedName>
        <fullName evidence="7">Cytochrome c</fullName>
    </submittedName>
</protein>
<dbReference type="GO" id="GO:0020037">
    <property type="term" value="F:heme binding"/>
    <property type="evidence" value="ECO:0007669"/>
    <property type="project" value="InterPro"/>
</dbReference>
<dbReference type="InterPro" id="IPR009056">
    <property type="entry name" value="Cyt_c-like_dom"/>
</dbReference>
<dbReference type="OrthoDB" id="9811395at2"/>
<dbReference type="GO" id="GO:0009055">
    <property type="term" value="F:electron transfer activity"/>
    <property type="evidence" value="ECO:0007669"/>
    <property type="project" value="InterPro"/>
</dbReference>
<dbReference type="InterPro" id="IPR051459">
    <property type="entry name" value="Cytochrome_c-type_DH"/>
</dbReference>
<sequence>MKFKIIAGLVLVLSVIIASCGSQEDMEFKRYYLGGEQLYKQRCQNCHGTKGEGLSNLIPPLTDSTFLKTNKKQLACIVNNGLKGALLVVHGKSFVGDMPANDMSPVDIARVLTYVTNSFGNKMGTVTSEDVARDLKDCK</sequence>
<evidence type="ECO:0000256" key="5">
    <source>
        <dbReference type="SAM" id="SignalP"/>
    </source>
</evidence>
<dbReference type="Proteomes" id="UP000286701">
    <property type="component" value="Unassembled WGS sequence"/>
</dbReference>
<evidence type="ECO:0000313" key="7">
    <source>
        <dbReference type="EMBL" id="RWY54165.1"/>
    </source>
</evidence>
<keyword evidence="8" id="KW-1185">Reference proteome</keyword>
<keyword evidence="3 4" id="KW-0408">Iron</keyword>
<evidence type="ECO:0000259" key="6">
    <source>
        <dbReference type="PROSITE" id="PS51007"/>
    </source>
</evidence>
<dbReference type="InterPro" id="IPR036909">
    <property type="entry name" value="Cyt_c-like_dom_sf"/>
</dbReference>
<dbReference type="Pfam" id="PF13442">
    <property type="entry name" value="Cytochrome_CBB3"/>
    <property type="match status" value="1"/>
</dbReference>
<accession>A0A3S3UZ54</accession>
<feature type="domain" description="Cytochrome c" evidence="6">
    <location>
        <begin position="30"/>
        <end position="119"/>
    </location>
</feature>
<keyword evidence="2 4" id="KW-0479">Metal-binding</keyword>
<organism evidence="7 8">
    <name type="scientific">Mucilaginibacter gilvus</name>
    <dbReference type="NCBI Taxonomy" id="2305909"/>
    <lineage>
        <taxon>Bacteria</taxon>
        <taxon>Pseudomonadati</taxon>
        <taxon>Bacteroidota</taxon>
        <taxon>Sphingobacteriia</taxon>
        <taxon>Sphingobacteriales</taxon>
        <taxon>Sphingobacteriaceae</taxon>
        <taxon>Mucilaginibacter</taxon>
    </lineage>
</organism>
<dbReference type="RefSeq" id="WP_128533600.1">
    <property type="nucleotide sequence ID" value="NZ_SBIW01000003.1"/>
</dbReference>
<reference evidence="7 8" key="1">
    <citation type="submission" date="2019-01" db="EMBL/GenBank/DDBJ databases">
        <title>Mucilaginibacter antarcticum sp. nov., isolated from antarctic soil.</title>
        <authorList>
            <person name="Yan Y.-Q."/>
            <person name="Du Z.-J."/>
        </authorList>
    </citation>
    <scope>NUCLEOTIDE SEQUENCE [LARGE SCALE GENOMIC DNA]</scope>
    <source>
        <strain evidence="7 8">F01003</strain>
    </source>
</reference>
<dbReference type="GO" id="GO:0046872">
    <property type="term" value="F:metal ion binding"/>
    <property type="evidence" value="ECO:0007669"/>
    <property type="project" value="UniProtKB-KW"/>
</dbReference>
<name>A0A3S3UZ54_9SPHI</name>
<keyword evidence="1 4" id="KW-0349">Heme</keyword>
<evidence type="ECO:0000313" key="8">
    <source>
        <dbReference type="Proteomes" id="UP000286701"/>
    </source>
</evidence>
<keyword evidence="5" id="KW-0732">Signal</keyword>
<gene>
    <name evidence="7" type="ORF">EPL05_08985</name>
</gene>
<feature type="chain" id="PRO_5018616098" evidence="5">
    <location>
        <begin position="25"/>
        <end position="139"/>
    </location>
</feature>
<evidence type="ECO:0000256" key="2">
    <source>
        <dbReference type="ARBA" id="ARBA00022723"/>
    </source>
</evidence>
<dbReference type="PANTHER" id="PTHR35008:SF4">
    <property type="entry name" value="BLL4482 PROTEIN"/>
    <property type="match status" value="1"/>
</dbReference>
<evidence type="ECO:0000256" key="1">
    <source>
        <dbReference type="ARBA" id="ARBA00022617"/>
    </source>
</evidence>
<dbReference type="Gene3D" id="1.10.760.10">
    <property type="entry name" value="Cytochrome c-like domain"/>
    <property type="match status" value="1"/>
</dbReference>
<dbReference type="SUPFAM" id="SSF46626">
    <property type="entry name" value="Cytochrome c"/>
    <property type="match status" value="1"/>
</dbReference>
<proteinExistence type="predicted"/>
<dbReference type="AlphaFoldDB" id="A0A3S3UZ54"/>
<dbReference type="PROSITE" id="PS51257">
    <property type="entry name" value="PROKAR_LIPOPROTEIN"/>
    <property type="match status" value="1"/>
</dbReference>
<dbReference type="PANTHER" id="PTHR35008">
    <property type="entry name" value="BLL4482 PROTEIN-RELATED"/>
    <property type="match status" value="1"/>
</dbReference>
<evidence type="ECO:0000256" key="3">
    <source>
        <dbReference type="ARBA" id="ARBA00023004"/>
    </source>
</evidence>
<dbReference type="EMBL" id="SBIW01000003">
    <property type="protein sequence ID" value="RWY54165.1"/>
    <property type="molecule type" value="Genomic_DNA"/>
</dbReference>